<dbReference type="AlphaFoldDB" id="L1MB95"/>
<evidence type="ECO:0000313" key="5">
    <source>
        <dbReference type="Proteomes" id="UP000010445"/>
    </source>
</evidence>
<keyword evidence="5" id="KW-1185">Reference proteome</keyword>
<feature type="region of interest" description="Disordered" evidence="1">
    <location>
        <begin position="119"/>
        <end position="178"/>
    </location>
</feature>
<sequence>MFKAAVSIIAVIIGGLLLLASLGILVISGFGQAFAMFLVSAGFLVPAGWWFICEYKDMQRAKEQQRGFFGQSAAPAQRHWKVVAPAAVVAAIVGMALVEPAPDHEVVGTSVPIPATSTSVMTTTTSKQETTRRTSTSTTTTTKVTSEVVAPVSELVQASPEPTPEPETPEPPAPPVQPAQVQNLVGTQQNSAGAYPNCCAAWTAGDAPVYAGSPGYGPHLDRDHDGIGCEKRPKNC</sequence>
<evidence type="ECO:0000259" key="3">
    <source>
        <dbReference type="SMART" id="SM00894"/>
    </source>
</evidence>
<dbReference type="HOGENOM" id="CLU_1193205_0_0_11"/>
<dbReference type="STRING" id="1035195.HMPREF9997_02332"/>
<keyword evidence="2" id="KW-1133">Transmembrane helix</keyword>
<organism evidence="4 5">
    <name type="scientific">Corynebacterium durum F0235</name>
    <dbReference type="NCBI Taxonomy" id="1035195"/>
    <lineage>
        <taxon>Bacteria</taxon>
        <taxon>Bacillati</taxon>
        <taxon>Actinomycetota</taxon>
        <taxon>Actinomycetes</taxon>
        <taxon>Mycobacteriales</taxon>
        <taxon>Corynebacteriaceae</taxon>
        <taxon>Corynebacterium</taxon>
    </lineage>
</organism>
<dbReference type="EMBL" id="AMEM01000039">
    <property type="protein sequence ID" value="EKX88216.1"/>
    <property type="molecule type" value="Genomic_DNA"/>
</dbReference>
<dbReference type="PATRIC" id="fig|1035195.3.peg.2085"/>
<dbReference type="eggNOG" id="COG3064">
    <property type="taxonomic scope" value="Bacteria"/>
</dbReference>
<keyword evidence="2" id="KW-0472">Membrane</keyword>
<protein>
    <submittedName>
        <fullName evidence="4">Excalibur domain protein</fullName>
    </submittedName>
</protein>
<evidence type="ECO:0000256" key="2">
    <source>
        <dbReference type="SAM" id="Phobius"/>
    </source>
</evidence>
<dbReference type="InterPro" id="IPR008613">
    <property type="entry name" value="Excalibur_Ca-bd_domain"/>
</dbReference>
<reference evidence="4 5" key="1">
    <citation type="submission" date="2012-05" db="EMBL/GenBank/DDBJ databases">
        <authorList>
            <person name="Weinstock G."/>
            <person name="Sodergren E."/>
            <person name="Lobos E.A."/>
            <person name="Fulton L."/>
            <person name="Fulton R."/>
            <person name="Courtney L."/>
            <person name="Fronick C."/>
            <person name="O'Laughlin M."/>
            <person name="Godfrey J."/>
            <person name="Wilson R.M."/>
            <person name="Miner T."/>
            <person name="Farmer C."/>
            <person name="Delehaunty K."/>
            <person name="Cordes M."/>
            <person name="Minx P."/>
            <person name="Tomlinson C."/>
            <person name="Chen J."/>
            <person name="Wollam A."/>
            <person name="Pepin K.H."/>
            <person name="Bhonagiri V."/>
            <person name="Zhang X."/>
            <person name="Suruliraj S."/>
            <person name="Warren W."/>
            <person name="Mitreva M."/>
            <person name="Mardis E.R."/>
            <person name="Wilson R.K."/>
        </authorList>
    </citation>
    <scope>NUCLEOTIDE SEQUENCE [LARGE SCALE GENOMIC DNA]</scope>
    <source>
        <strain evidence="4 5">F0235</strain>
    </source>
</reference>
<keyword evidence="2" id="KW-0812">Transmembrane</keyword>
<accession>L1MB95</accession>
<dbReference type="Pfam" id="PF05901">
    <property type="entry name" value="Excalibur"/>
    <property type="match status" value="1"/>
</dbReference>
<feature type="domain" description="Excalibur calcium-binding" evidence="3">
    <location>
        <begin position="194"/>
        <end position="230"/>
    </location>
</feature>
<dbReference type="SMART" id="SM00894">
    <property type="entry name" value="Excalibur"/>
    <property type="match status" value="1"/>
</dbReference>
<feature type="transmembrane region" description="Helical" evidence="2">
    <location>
        <begin position="7"/>
        <end position="27"/>
    </location>
</feature>
<gene>
    <name evidence="4" type="ORF">HMPREF9997_02332</name>
</gene>
<dbReference type="Proteomes" id="UP000010445">
    <property type="component" value="Unassembled WGS sequence"/>
</dbReference>
<feature type="transmembrane region" description="Helical" evidence="2">
    <location>
        <begin position="33"/>
        <end position="52"/>
    </location>
</feature>
<feature type="compositionally biased region" description="Low complexity" evidence="1">
    <location>
        <begin position="119"/>
        <end position="149"/>
    </location>
</feature>
<evidence type="ECO:0000256" key="1">
    <source>
        <dbReference type="SAM" id="MobiDB-lite"/>
    </source>
</evidence>
<comment type="caution">
    <text evidence="4">The sequence shown here is derived from an EMBL/GenBank/DDBJ whole genome shotgun (WGS) entry which is preliminary data.</text>
</comment>
<name>L1MB95_9CORY</name>
<proteinExistence type="predicted"/>
<feature type="compositionally biased region" description="Pro residues" evidence="1">
    <location>
        <begin position="161"/>
        <end position="177"/>
    </location>
</feature>
<evidence type="ECO:0000313" key="4">
    <source>
        <dbReference type="EMBL" id="EKX88216.1"/>
    </source>
</evidence>